<dbReference type="Proteomes" id="UP000290289">
    <property type="component" value="Chromosome 6"/>
</dbReference>
<keyword evidence="4" id="KW-0472">Membrane</keyword>
<dbReference type="InterPro" id="IPR008932">
    <property type="entry name" value="Ribosomal_bL12_oligo"/>
</dbReference>
<dbReference type="GO" id="GO:0005840">
    <property type="term" value="C:ribosome"/>
    <property type="evidence" value="ECO:0007669"/>
    <property type="project" value="UniProtKB-KW"/>
</dbReference>
<dbReference type="AlphaFoldDB" id="A0A498JU69"/>
<evidence type="ECO:0000256" key="4">
    <source>
        <dbReference type="SAM" id="Phobius"/>
    </source>
</evidence>
<comment type="similarity">
    <text evidence="1">Belongs to the bacterial ribosomal protein bL12 family.</text>
</comment>
<keyword evidence="3" id="KW-0687">Ribonucleoprotein</keyword>
<dbReference type="GO" id="GO:0006412">
    <property type="term" value="P:translation"/>
    <property type="evidence" value="ECO:0007669"/>
    <property type="project" value="InterPro"/>
</dbReference>
<dbReference type="STRING" id="3750.A0A498JU69"/>
<dbReference type="SUPFAM" id="SSF48300">
    <property type="entry name" value="Ribosomal protein L7/12, oligomerisation (N-terminal) domain"/>
    <property type="match status" value="1"/>
</dbReference>
<sequence>MDSLEKIEKLGTDIFSLTLEEAHIFIDYLQNKLDICTATLAPTITVAVALGAGKAPLLWRRRRSSM</sequence>
<proteinExistence type="inferred from homology"/>
<keyword evidence="7" id="KW-1185">Reference proteome</keyword>
<organism evidence="6 7">
    <name type="scientific">Malus domestica</name>
    <name type="common">Apple</name>
    <name type="synonym">Pyrus malus</name>
    <dbReference type="NCBI Taxonomy" id="3750"/>
    <lineage>
        <taxon>Eukaryota</taxon>
        <taxon>Viridiplantae</taxon>
        <taxon>Streptophyta</taxon>
        <taxon>Embryophyta</taxon>
        <taxon>Tracheophyta</taxon>
        <taxon>Spermatophyta</taxon>
        <taxon>Magnoliopsida</taxon>
        <taxon>eudicotyledons</taxon>
        <taxon>Gunneridae</taxon>
        <taxon>Pentapetalae</taxon>
        <taxon>rosids</taxon>
        <taxon>fabids</taxon>
        <taxon>Rosales</taxon>
        <taxon>Rosaceae</taxon>
        <taxon>Amygdaloideae</taxon>
        <taxon>Maleae</taxon>
        <taxon>Malus</taxon>
    </lineage>
</organism>
<reference evidence="6 7" key="1">
    <citation type="submission" date="2018-10" db="EMBL/GenBank/DDBJ databases">
        <title>A high-quality apple genome assembly.</title>
        <authorList>
            <person name="Hu J."/>
        </authorList>
    </citation>
    <scope>NUCLEOTIDE SEQUENCE [LARGE SCALE GENOMIC DNA]</scope>
    <source>
        <strain evidence="7">cv. HFTH1</strain>
        <tissue evidence="6">Young leaf</tissue>
    </source>
</reference>
<dbReference type="EMBL" id="RDQH01000332">
    <property type="protein sequence ID" value="RXH97364.1"/>
    <property type="molecule type" value="Genomic_DNA"/>
</dbReference>
<dbReference type="GO" id="GO:0003735">
    <property type="term" value="F:structural constituent of ribosome"/>
    <property type="evidence" value="ECO:0007669"/>
    <property type="project" value="InterPro"/>
</dbReference>
<dbReference type="InterPro" id="IPR036235">
    <property type="entry name" value="Ribosomal_bL12_oligo_N_sf"/>
</dbReference>
<evidence type="ECO:0000259" key="5">
    <source>
        <dbReference type="Pfam" id="PF16320"/>
    </source>
</evidence>
<evidence type="ECO:0000256" key="3">
    <source>
        <dbReference type="ARBA" id="ARBA00023274"/>
    </source>
</evidence>
<feature type="transmembrane region" description="Helical" evidence="4">
    <location>
        <begin position="39"/>
        <end position="59"/>
    </location>
</feature>
<evidence type="ECO:0000256" key="2">
    <source>
        <dbReference type="ARBA" id="ARBA00022980"/>
    </source>
</evidence>
<dbReference type="Pfam" id="PF16320">
    <property type="entry name" value="Ribosomal_L12_N"/>
    <property type="match status" value="1"/>
</dbReference>
<evidence type="ECO:0000313" key="6">
    <source>
        <dbReference type="EMBL" id="RXH97364.1"/>
    </source>
</evidence>
<keyword evidence="2" id="KW-0689">Ribosomal protein</keyword>
<protein>
    <recommendedName>
        <fullName evidence="5">Large ribosomal subunit protein bL12 oligomerization domain-containing protein</fullName>
    </recommendedName>
</protein>
<feature type="domain" description="Large ribosomal subunit protein bL12 oligomerization" evidence="5">
    <location>
        <begin position="6"/>
        <end position="54"/>
    </location>
</feature>
<evidence type="ECO:0000313" key="7">
    <source>
        <dbReference type="Proteomes" id="UP000290289"/>
    </source>
</evidence>
<gene>
    <name evidence="6" type="ORF">DVH24_036032</name>
</gene>
<accession>A0A498JU69</accession>
<keyword evidence="4" id="KW-1133">Transmembrane helix</keyword>
<dbReference type="GO" id="GO:1990904">
    <property type="term" value="C:ribonucleoprotein complex"/>
    <property type="evidence" value="ECO:0007669"/>
    <property type="project" value="UniProtKB-KW"/>
</dbReference>
<comment type="caution">
    <text evidence="6">The sequence shown here is derived from an EMBL/GenBank/DDBJ whole genome shotgun (WGS) entry which is preliminary data.</text>
</comment>
<evidence type="ECO:0000256" key="1">
    <source>
        <dbReference type="ARBA" id="ARBA00007197"/>
    </source>
</evidence>
<name>A0A498JU69_MALDO</name>
<keyword evidence="4" id="KW-0812">Transmembrane</keyword>